<dbReference type="RefSeq" id="WP_390330667.1">
    <property type="nucleotide sequence ID" value="NZ_JBHRTP010000005.1"/>
</dbReference>
<evidence type="ECO:0000313" key="3">
    <source>
        <dbReference type="Proteomes" id="UP001595530"/>
    </source>
</evidence>
<dbReference type="InterPro" id="IPR001633">
    <property type="entry name" value="EAL_dom"/>
</dbReference>
<reference evidence="3" key="1">
    <citation type="journal article" date="2019" name="Int. J. Syst. Evol. Microbiol.">
        <title>The Global Catalogue of Microorganisms (GCM) 10K type strain sequencing project: providing services to taxonomists for standard genome sequencing and annotation.</title>
        <authorList>
            <consortium name="The Broad Institute Genomics Platform"/>
            <consortium name="The Broad Institute Genome Sequencing Center for Infectious Disease"/>
            <person name="Wu L."/>
            <person name="Ma J."/>
        </authorList>
    </citation>
    <scope>NUCLEOTIDE SEQUENCE [LARGE SCALE GENOMIC DNA]</scope>
    <source>
        <strain evidence="3">KCTC 42986</strain>
    </source>
</reference>
<name>A0ABV7EZ34_9BURK</name>
<comment type="caution">
    <text evidence="2">The sequence shown here is derived from an EMBL/GenBank/DDBJ whole genome shotgun (WGS) entry which is preliminary data.</text>
</comment>
<dbReference type="EMBL" id="JBHRTP010000005">
    <property type="protein sequence ID" value="MFC3106696.1"/>
    <property type="molecule type" value="Genomic_DNA"/>
</dbReference>
<dbReference type="CDD" id="cd01948">
    <property type="entry name" value="EAL"/>
    <property type="match status" value="1"/>
</dbReference>
<dbReference type="InterPro" id="IPR035919">
    <property type="entry name" value="EAL_sf"/>
</dbReference>
<evidence type="ECO:0000259" key="1">
    <source>
        <dbReference type="PROSITE" id="PS50883"/>
    </source>
</evidence>
<organism evidence="2 3">
    <name type="scientific">Undibacterium arcticum</name>
    <dbReference type="NCBI Taxonomy" id="1762892"/>
    <lineage>
        <taxon>Bacteria</taxon>
        <taxon>Pseudomonadati</taxon>
        <taxon>Pseudomonadota</taxon>
        <taxon>Betaproteobacteria</taxon>
        <taxon>Burkholderiales</taxon>
        <taxon>Oxalobacteraceae</taxon>
        <taxon>Undibacterium</taxon>
    </lineage>
</organism>
<dbReference type="PROSITE" id="PS50883">
    <property type="entry name" value="EAL"/>
    <property type="match status" value="1"/>
</dbReference>
<dbReference type="InterPro" id="IPR050706">
    <property type="entry name" value="Cyclic-di-GMP_PDE-like"/>
</dbReference>
<dbReference type="Proteomes" id="UP001595530">
    <property type="component" value="Unassembled WGS sequence"/>
</dbReference>
<dbReference type="Pfam" id="PF00563">
    <property type="entry name" value="EAL"/>
    <property type="match status" value="1"/>
</dbReference>
<dbReference type="PANTHER" id="PTHR33121">
    <property type="entry name" value="CYCLIC DI-GMP PHOSPHODIESTERASE PDEF"/>
    <property type="match status" value="1"/>
</dbReference>
<proteinExistence type="predicted"/>
<protein>
    <submittedName>
        <fullName evidence="2">EAL domain-containing protein</fullName>
    </submittedName>
</protein>
<sequence>MQAQFRRRTPAPHDQVGQDKLLELRDTQLSWNPLPLRAFRHFDRQSDRIVARFTPMAENVGRQTLSAKFRTLGKPATSSMESHQKHQWTKDDVRTAIRRNEFVPFFQPKIDLATGISSCVEMLARWDHTELGILPPSQFIKLIESAGLIDEFTDNLFRQSLVSAANNAMTGKDIGIAINFSSLTLQDPQAPRRICSLLNEYGFPFDQITIEVTESATPENLSSVIKSLTTLRSQGFKISIDDFGTGYSSLKLLSKMPFTELKIDRMFVAGISENKKLTSILESIVHLAEKLNLNTVAEGIETKAQLDFIRKLGCNVGQGFYLGSPARGFEVMNVTEDACGTWAWQALM</sequence>
<dbReference type="SUPFAM" id="SSF141868">
    <property type="entry name" value="EAL domain-like"/>
    <property type="match status" value="1"/>
</dbReference>
<keyword evidence="3" id="KW-1185">Reference proteome</keyword>
<dbReference type="Gene3D" id="3.20.20.450">
    <property type="entry name" value="EAL domain"/>
    <property type="match status" value="1"/>
</dbReference>
<evidence type="ECO:0000313" key="2">
    <source>
        <dbReference type="EMBL" id="MFC3106696.1"/>
    </source>
</evidence>
<gene>
    <name evidence="2" type="ORF">ACFOFO_01755</name>
</gene>
<dbReference type="SMART" id="SM00052">
    <property type="entry name" value="EAL"/>
    <property type="match status" value="1"/>
</dbReference>
<feature type="domain" description="EAL" evidence="1">
    <location>
        <begin position="86"/>
        <end position="339"/>
    </location>
</feature>
<dbReference type="PANTHER" id="PTHR33121:SF71">
    <property type="entry name" value="OXYGEN SENSOR PROTEIN DOSP"/>
    <property type="match status" value="1"/>
</dbReference>
<accession>A0ABV7EZ34</accession>